<evidence type="ECO:0000313" key="1">
    <source>
        <dbReference type="EMBL" id="KAL3956230.1"/>
    </source>
</evidence>
<gene>
    <name evidence="1" type="ORF">ACCO45_009076</name>
</gene>
<organism evidence="1 2">
    <name type="scientific">Purpureocillium lilacinum</name>
    <name type="common">Paecilomyces lilacinus</name>
    <dbReference type="NCBI Taxonomy" id="33203"/>
    <lineage>
        <taxon>Eukaryota</taxon>
        <taxon>Fungi</taxon>
        <taxon>Dikarya</taxon>
        <taxon>Ascomycota</taxon>
        <taxon>Pezizomycotina</taxon>
        <taxon>Sordariomycetes</taxon>
        <taxon>Hypocreomycetidae</taxon>
        <taxon>Hypocreales</taxon>
        <taxon>Ophiocordycipitaceae</taxon>
        <taxon>Purpureocillium</taxon>
    </lineage>
</organism>
<protein>
    <submittedName>
        <fullName evidence="1">Uncharacterized protein</fullName>
    </submittedName>
</protein>
<dbReference type="Proteomes" id="UP001638806">
    <property type="component" value="Unassembled WGS sequence"/>
</dbReference>
<comment type="caution">
    <text evidence="1">The sequence shown here is derived from an EMBL/GenBank/DDBJ whole genome shotgun (WGS) entry which is preliminary data.</text>
</comment>
<accession>A0ACC4DIM6</accession>
<proteinExistence type="predicted"/>
<sequence length="557" mass="60829">MKTGLTVSPTKLAGPTPAGYAQVLFAHITTVAPTTSGGWLALAMSAANSSDLVGFQSEPNCGRGTIGILWSCFTTIVLSMWASLHLDLFDTGLTVRIAMFIACLLLPEAGVAIAAKEWATAMHWRNEIRKQPGWAEWSLKQSFLVLMGGVICDQGINQSEISATNSAAQEGQAGNRKTEKQDETTELEQQALPKAPSIRNSSDSDDEEKIEPNRLTLDVLMDLIKKGNEIDHVSEEAAACKETGESHRVTFDMFPSKKDINKRAKTDAMVKVIAVGQALWFAANVIFRLVVGTSLSLLEIVTVAYVLCGIVLYAMWFAKPQGLEEAFTVSIPAAVIPRKEVSRTPKLEDPWSKGQVARLGAGLAVVALFSAVHIAAWNYHFPSVAEAWLWRVSVIGSWALASLPVLNPILPESWYSSPGWYGSFKKPLRIVIATPYLALRLVTFVLMFMAFRAAPRSVYEDADWTSYWVSLGVEATGQLYLSILLQEVNSHSKLESLGSDLASPEHQWKAEVQFKPSHRMCVDETHPRCHGRSATCEVLESAEHALAHGPGTHALGV</sequence>
<reference evidence="1" key="1">
    <citation type="submission" date="2024-12" db="EMBL/GenBank/DDBJ databases">
        <title>Comparative genomics and development of molecular markers within Purpureocillium lilacinum and among Purpureocillium species.</title>
        <authorList>
            <person name="Yeh Z.-Y."/>
            <person name="Ni N.-T."/>
            <person name="Lo P.-H."/>
            <person name="Mushyakhwo K."/>
            <person name="Lin C.-F."/>
            <person name="Nai Y.-S."/>
        </authorList>
    </citation>
    <scope>NUCLEOTIDE SEQUENCE</scope>
    <source>
        <strain evidence="1">NCHU-NPUST-175</strain>
    </source>
</reference>
<name>A0ACC4DIM6_PURLI</name>
<keyword evidence="2" id="KW-1185">Reference proteome</keyword>
<dbReference type="EMBL" id="JBGNUJ010000008">
    <property type="protein sequence ID" value="KAL3956230.1"/>
    <property type="molecule type" value="Genomic_DNA"/>
</dbReference>
<evidence type="ECO:0000313" key="2">
    <source>
        <dbReference type="Proteomes" id="UP001638806"/>
    </source>
</evidence>